<dbReference type="InterPro" id="IPR036909">
    <property type="entry name" value="Cyt_c-like_dom_sf"/>
</dbReference>
<dbReference type="GO" id="GO:0020037">
    <property type="term" value="F:heme binding"/>
    <property type="evidence" value="ECO:0007669"/>
    <property type="project" value="InterPro"/>
</dbReference>
<reference evidence="1 2" key="1">
    <citation type="submission" date="2015-11" db="EMBL/GenBank/DDBJ databases">
        <authorList>
            <person name="Sahl J."/>
            <person name="Wagner D."/>
            <person name="Keim P."/>
        </authorList>
    </citation>
    <scope>NUCLEOTIDE SEQUENCE [LARGE SCALE GENOMIC DNA]</scope>
    <source>
        <strain evidence="1 2">MSMB1157</strain>
    </source>
</reference>
<evidence type="ECO:0000313" key="1">
    <source>
        <dbReference type="EMBL" id="KWZ53035.1"/>
    </source>
</evidence>
<comment type="caution">
    <text evidence="1">The sequence shown here is derived from an EMBL/GenBank/DDBJ whole genome shotgun (WGS) entry which is preliminary data.</text>
</comment>
<sequence length="64" mass="6778">MKPAAPANAANDEQKFAGVENMQPMPGFAVTLSDDELAQLSNYLRATWGGQPASVTPADVKAMR</sequence>
<protein>
    <recommendedName>
        <fullName evidence="3">Cytochrome C</fullName>
    </recommendedName>
</protein>
<dbReference type="EMBL" id="LNJU01000005">
    <property type="protein sequence ID" value="KWZ53035.1"/>
    <property type="molecule type" value="Genomic_DNA"/>
</dbReference>
<dbReference type="Proteomes" id="UP000070119">
    <property type="component" value="Chromosome 2"/>
</dbReference>
<gene>
    <name evidence="1" type="ORF">WK57_28945</name>
</gene>
<dbReference type="Gene3D" id="1.10.760.10">
    <property type="entry name" value="Cytochrome c-like domain"/>
    <property type="match status" value="1"/>
</dbReference>
<evidence type="ECO:0008006" key="3">
    <source>
        <dbReference type="Google" id="ProtNLM"/>
    </source>
</evidence>
<dbReference type="AlphaFoldDB" id="A0AA40R4I3"/>
<proteinExistence type="predicted"/>
<dbReference type="SUPFAM" id="SSF46626">
    <property type="entry name" value="Cytochrome c"/>
    <property type="match status" value="1"/>
</dbReference>
<organism evidence="1 2">
    <name type="scientific">Burkholderia ubonensis</name>
    <dbReference type="NCBI Taxonomy" id="101571"/>
    <lineage>
        <taxon>Bacteria</taxon>
        <taxon>Pseudomonadati</taxon>
        <taxon>Pseudomonadota</taxon>
        <taxon>Betaproteobacteria</taxon>
        <taxon>Burkholderiales</taxon>
        <taxon>Burkholderiaceae</taxon>
        <taxon>Burkholderia</taxon>
        <taxon>Burkholderia cepacia complex</taxon>
    </lineage>
</organism>
<dbReference type="GO" id="GO:0009055">
    <property type="term" value="F:electron transfer activity"/>
    <property type="evidence" value="ECO:0007669"/>
    <property type="project" value="InterPro"/>
</dbReference>
<evidence type="ECO:0000313" key="2">
    <source>
        <dbReference type="Proteomes" id="UP000070119"/>
    </source>
</evidence>
<accession>A0AA40R4I3</accession>
<name>A0AA40R4I3_9BURK</name>